<dbReference type="GO" id="GO:0000155">
    <property type="term" value="F:phosphorelay sensor kinase activity"/>
    <property type="evidence" value="ECO:0007669"/>
    <property type="project" value="InterPro"/>
</dbReference>
<dbReference type="InterPro" id="IPR036890">
    <property type="entry name" value="HATPase_C_sf"/>
</dbReference>
<dbReference type="Pfam" id="PF06580">
    <property type="entry name" value="His_kinase"/>
    <property type="match status" value="1"/>
</dbReference>
<dbReference type="Gene3D" id="3.30.565.10">
    <property type="entry name" value="Histidine kinase-like ATPase, C-terminal domain"/>
    <property type="match status" value="1"/>
</dbReference>
<dbReference type="InterPro" id="IPR050640">
    <property type="entry name" value="Bact_2-comp_sensor_kinase"/>
</dbReference>
<evidence type="ECO:0000313" key="4">
    <source>
        <dbReference type="Proteomes" id="UP001197875"/>
    </source>
</evidence>
<comment type="caution">
    <text evidence="3">The sequence shown here is derived from an EMBL/GenBank/DDBJ whole genome shotgun (WGS) entry which is preliminary data.</text>
</comment>
<keyword evidence="4" id="KW-1185">Reference proteome</keyword>
<feature type="domain" description="Signal transduction histidine kinase internal region" evidence="2">
    <location>
        <begin position="351"/>
        <end position="428"/>
    </location>
</feature>
<reference evidence="3 4" key="1">
    <citation type="submission" date="2021-10" db="EMBL/GenBank/DDBJ databases">
        <title>Anaerobic single-cell dispensing facilitates the cultivation of human gut bacteria.</title>
        <authorList>
            <person name="Afrizal A."/>
        </authorList>
    </citation>
    <scope>NUCLEOTIDE SEQUENCE [LARGE SCALE GENOMIC DNA]</scope>
    <source>
        <strain evidence="3 4">CLA-AA-H277</strain>
    </source>
</reference>
<keyword evidence="1" id="KW-0472">Membrane</keyword>
<feature type="transmembrane region" description="Helical" evidence="1">
    <location>
        <begin position="256"/>
        <end position="279"/>
    </location>
</feature>
<dbReference type="PANTHER" id="PTHR34220:SF7">
    <property type="entry name" value="SENSOR HISTIDINE KINASE YPDA"/>
    <property type="match status" value="1"/>
</dbReference>
<proteinExistence type="predicted"/>
<gene>
    <name evidence="3" type="ORF">LKD71_12415</name>
</gene>
<sequence>MKQRIRNFCRTIRFKMLIILLAFLMVYVVTVSYFLYDTLQSTQSKILSPYQDMLDLYVEQLETSLEDIDSWMRNFSGDFDVNMMAIQDEKTDRYTLTKYQVRYDIHRNRPGYSTLDAVYVYDKRNESLMMIPDDCDHFEPLVYDFWNEGGWESEGWTVIGEEGKYALFRQYIVNNSVYIMVFVDLNKISEEIREIALGNHMDWNICTGEKVLCGTEQFSASKFIFSRSHTLEKSFRNIDMTFHFLVNIRELWRKNIYSVLFLTVSLLVLFVVGWTLAFYTIRRRLLMPLDLLIKGMQNFDGDEKPEKLVPSGRIEGEMAFAIDTFNDMVSQIWNDRILIYEEKLENQKLVIQNLHSQIDPHFFSNTLNLIYNLIAINRNDVAKKALILLSSYYRFMCNLDRKLISLKKEIDFICNYLEIMKLRFPEKLDIQLSFDETLGKLKIPPMLLQPLVENSIKYGFVNRSQLFHLTLSARTEDGAAVLSVEDSGKGFPEEFRGTFDQNHTFEVPDNPESDNHVGLRNIYQRLLMYYGEDASLKIDWNGEWSRVEIKIRDWEKYAL</sequence>
<dbReference type="EMBL" id="JAJEPR010000022">
    <property type="protein sequence ID" value="MCC2190590.1"/>
    <property type="molecule type" value="Genomic_DNA"/>
</dbReference>
<evidence type="ECO:0000313" key="3">
    <source>
        <dbReference type="EMBL" id="MCC2190590.1"/>
    </source>
</evidence>
<evidence type="ECO:0000256" key="1">
    <source>
        <dbReference type="SAM" id="Phobius"/>
    </source>
</evidence>
<organism evidence="3 4">
    <name type="scientific">Fusicatenibacter faecihominis</name>
    <dbReference type="NCBI Taxonomy" id="2881276"/>
    <lineage>
        <taxon>Bacteria</taxon>
        <taxon>Bacillati</taxon>
        <taxon>Bacillota</taxon>
        <taxon>Clostridia</taxon>
        <taxon>Lachnospirales</taxon>
        <taxon>Lachnospiraceae</taxon>
        <taxon>Fusicatenibacter</taxon>
    </lineage>
</organism>
<dbReference type="SUPFAM" id="SSF55874">
    <property type="entry name" value="ATPase domain of HSP90 chaperone/DNA topoisomerase II/histidine kinase"/>
    <property type="match status" value="1"/>
</dbReference>
<evidence type="ECO:0000259" key="2">
    <source>
        <dbReference type="Pfam" id="PF06580"/>
    </source>
</evidence>
<dbReference type="GO" id="GO:0016020">
    <property type="term" value="C:membrane"/>
    <property type="evidence" value="ECO:0007669"/>
    <property type="project" value="InterPro"/>
</dbReference>
<keyword evidence="3" id="KW-0808">Transferase</keyword>
<keyword evidence="3" id="KW-0418">Kinase</keyword>
<dbReference type="Proteomes" id="UP001197875">
    <property type="component" value="Unassembled WGS sequence"/>
</dbReference>
<keyword evidence="1" id="KW-0812">Transmembrane</keyword>
<name>A0AAE3J7N5_9FIRM</name>
<dbReference type="AlphaFoldDB" id="A0AAE3J7N5"/>
<accession>A0AAE3J7N5</accession>
<feature type="transmembrane region" description="Helical" evidence="1">
    <location>
        <begin position="12"/>
        <end position="36"/>
    </location>
</feature>
<dbReference type="PANTHER" id="PTHR34220">
    <property type="entry name" value="SENSOR HISTIDINE KINASE YPDA"/>
    <property type="match status" value="1"/>
</dbReference>
<keyword evidence="1" id="KW-1133">Transmembrane helix</keyword>
<dbReference type="RefSeq" id="WP_227615659.1">
    <property type="nucleotide sequence ID" value="NZ_JAJEPR010000022.1"/>
</dbReference>
<dbReference type="InterPro" id="IPR010559">
    <property type="entry name" value="Sig_transdc_His_kin_internal"/>
</dbReference>
<protein>
    <submittedName>
        <fullName evidence="3">Histidine kinase</fullName>
    </submittedName>
</protein>